<sequence>MDLKGAIRFSTDSANFLSCSVVADAEKHYLYVYSTSNWQMIRNMNIDIYVNDLRTASHPWTQVESVKSSLHGELFVSIEKLDVLSFLSIPEHKPPVRCQSSHFVDVDARQTIFALSPNGKMLATWTPTERLVIFLCEYGILFSDSMAPKEHLGDRSKSVRKLVWIGDKHVMIVNADGGTKWDIYTYDLISEYDKFGKMPIFKSTGEDVYANCDNNIPEIKELDDPDLTDSFDESIERLEGTTKLCKYDGITLYETGIKYVNGGNQDKLHHIVEFIIEPWYFPHNRTTTIFLLDDYNKRVLLFGKQTIQVWNFASREPNLQYIWCKPISAINYSIDKPSLGRDKKGNFILKFQCIVEGSSEELILSLRPTQFETTLHALYARKFLESKDHGPSHGLHHSKLLKQCEEIVYSTIRTNAKIFNANVDDRSMVHLLIDLDSAFADSMLEELLQKDVYIPLFYENKKSDKNKESDENKESALSCAILKGKAEVVRLLLKYYCRRTEEKAKGKPEFWTLTVVPVFKKLITKYPDSALELIKSISDLPLYEKIILIWSNQKDLHAFTPETDEMHEKASFLDISSELAFFLRSFFMSAPRKTDEIDEANKVV</sequence>
<dbReference type="Proteomes" id="UP000789739">
    <property type="component" value="Unassembled WGS sequence"/>
</dbReference>
<protein>
    <submittedName>
        <fullName evidence="1">8763_t:CDS:1</fullName>
    </submittedName>
</protein>
<comment type="caution">
    <text evidence="1">The sequence shown here is derived from an EMBL/GenBank/DDBJ whole genome shotgun (WGS) entry which is preliminary data.</text>
</comment>
<reference evidence="1" key="1">
    <citation type="submission" date="2021-06" db="EMBL/GenBank/DDBJ databases">
        <authorList>
            <person name="Kallberg Y."/>
            <person name="Tangrot J."/>
            <person name="Rosling A."/>
        </authorList>
    </citation>
    <scope>NUCLEOTIDE SEQUENCE</scope>
    <source>
        <strain evidence="1">BR232B</strain>
    </source>
</reference>
<keyword evidence="2" id="KW-1185">Reference proteome</keyword>
<dbReference type="EMBL" id="CAJVPI010001256">
    <property type="protein sequence ID" value="CAG8603534.1"/>
    <property type="molecule type" value="Genomic_DNA"/>
</dbReference>
<dbReference type="OrthoDB" id="2433234at2759"/>
<proteinExistence type="predicted"/>
<accession>A0A9N9GFY8</accession>
<gene>
    <name evidence="1" type="ORF">PBRASI_LOCUS7775</name>
</gene>
<name>A0A9N9GFY8_9GLOM</name>
<evidence type="ECO:0000313" key="2">
    <source>
        <dbReference type="Proteomes" id="UP000789739"/>
    </source>
</evidence>
<dbReference type="AlphaFoldDB" id="A0A9N9GFY8"/>
<dbReference type="SUPFAM" id="SSF82171">
    <property type="entry name" value="DPP6 N-terminal domain-like"/>
    <property type="match status" value="1"/>
</dbReference>
<evidence type="ECO:0000313" key="1">
    <source>
        <dbReference type="EMBL" id="CAG8603534.1"/>
    </source>
</evidence>
<organism evidence="1 2">
    <name type="scientific">Paraglomus brasilianum</name>
    <dbReference type="NCBI Taxonomy" id="144538"/>
    <lineage>
        <taxon>Eukaryota</taxon>
        <taxon>Fungi</taxon>
        <taxon>Fungi incertae sedis</taxon>
        <taxon>Mucoromycota</taxon>
        <taxon>Glomeromycotina</taxon>
        <taxon>Glomeromycetes</taxon>
        <taxon>Paraglomerales</taxon>
        <taxon>Paraglomeraceae</taxon>
        <taxon>Paraglomus</taxon>
    </lineage>
</organism>